<dbReference type="Proteomes" id="UP000729402">
    <property type="component" value="Unassembled WGS sequence"/>
</dbReference>
<feature type="transmembrane region" description="Helical" evidence="1">
    <location>
        <begin position="26"/>
        <end position="45"/>
    </location>
</feature>
<evidence type="ECO:0000313" key="3">
    <source>
        <dbReference type="Proteomes" id="UP000729402"/>
    </source>
</evidence>
<accession>A0A8J5W4Q5</accession>
<keyword evidence="1" id="KW-0812">Transmembrane</keyword>
<protein>
    <submittedName>
        <fullName evidence="2">Uncharacterized protein</fullName>
    </submittedName>
</protein>
<reference evidence="2" key="2">
    <citation type="submission" date="2021-02" db="EMBL/GenBank/DDBJ databases">
        <authorList>
            <person name="Kimball J.A."/>
            <person name="Haas M.W."/>
            <person name="Macchietto M."/>
            <person name="Kono T."/>
            <person name="Duquette J."/>
            <person name="Shao M."/>
        </authorList>
    </citation>
    <scope>NUCLEOTIDE SEQUENCE</scope>
    <source>
        <tissue evidence="2">Fresh leaf tissue</tissue>
    </source>
</reference>
<dbReference type="EMBL" id="JAAALK010000282">
    <property type="protein sequence ID" value="KAG8079188.1"/>
    <property type="molecule type" value="Genomic_DNA"/>
</dbReference>
<proteinExistence type="predicted"/>
<name>A0A8J5W4Q5_ZIZPA</name>
<dbReference type="PANTHER" id="PTHR48183:SF1">
    <property type="entry name" value="PROTEIN, PUTATIVE-RELATED"/>
    <property type="match status" value="1"/>
</dbReference>
<keyword evidence="1" id="KW-0472">Membrane</keyword>
<dbReference type="OrthoDB" id="724715at2759"/>
<dbReference type="PANTHER" id="PTHR48183">
    <property type="entry name" value="PROTEIN, PUTATIVE-RELATED"/>
    <property type="match status" value="1"/>
</dbReference>
<organism evidence="2 3">
    <name type="scientific">Zizania palustris</name>
    <name type="common">Northern wild rice</name>
    <dbReference type="NCBI Taxonomy" id="103762"/>
    <lineage>
        <taxon>Eukaryota</taxon>
        <taxon>Viridiplantae</taxon>
        <taxon>Streptophyta</taxon>
        <taxon>Embryophyta</taxon>
        <taxon>Tracheophyta</taxon>
        <taxon>Spermatophyta</taxon>
        <taxon>Magnoliopsida</taxon>
        <taxon>Liliopsida</taxon>
        <taxon>Poales</taxon>
        <taxon>Poaceae</taxon>
        <taxon>BOP clade</taxon>
        <taxon>Oryzoideae</taxon>
        <taxon>Oryzeae</taxon>
        <taxon>Zizaniinae</taxon>
        <taxon>Zizania</taxon>
    </lineage>
</organism>
<reference evidence="2" key="1">
    <citation type="journal article" date="2021" name="bioRxiv">
        <title>Whole Genome Assembly and Annotation of Northern Wild Rice, Zizania palustris L., Supports a Whole Genome Duplication in the Zizania Genus.</title>
        <authorList>
            <person name="Haas M."/>
            <person name="Kono T."/>
            <person name="Macchietto M."/>
            <person name="Millas R."/>
            <person name="McGilp L."/>
            <person name="Shao M."/>
            <person name="Duquette J."/>
            <person name="Hirsch C.N."/>
            <person name="Kimball J."/>
        </authorList>
    </citation>
    <scope>NUCLEOTIDE SEQUENCE</scope>
    <source>
        <tissue evidence="2">Fresh leaf tissue</tissue>
    </source>
</reference>
<evidence type="ECO:0000256" key="1">
    <source>
        <dbReference type="SAM" id="Phobius"/>
    </source>
</evidence>
<keyword evidence="3" id="KW-1185">Reference proteome</keyword>
<comment type="caution">
    <text evidence="2">The sequence shown here is derived from an EMBL/GenBank/DDBJ whole genome shotgun (WGS) entry which is preliminary data.</text>
</comment>
<keyword evidence="1" id="KW-1133">Transmembrane helix</keyword>
<gene>
    <name evidence="2" type="ORF">GUJ93_ZPchr0007g4122</name>
</gene>
<sequence length="66" mass="7354">MASPPKGKGRFAAAEGMSKLLKEKRFWVASFLVAWAAALQGHMMWMQRQDAFKHKFGDNDSGPDSP</sequence>
<dbReference type="AlphaFoldDB" id="A0A8J5W4Q5"/>
<evidence type="ECO:0000313" key="2">
    <source>
        <dbReference type="EMBL" id="KAG8079188.1"/>
    </source>
</evidence>